<dbReference type="NCBIfam" id="TIGR00474">
    <property type="entry name" value="selA"/>
    <property type="match status" value="1"/>
</dbReference>
<comment type="caution">
    <text evidence="11">The sequence shown here is derived from an EMBL/GenBank/DDBJ whole genome shotgun (WGS) entry which is preliminary data.</text>
</comment>
<dbReference type="InterPro" id="IPR015421">
    <property type="entry name" value="PyrdxlP-dep_Trfase_major"/>
</dbReference>
<dbReference type="HAMAP" id="MF_00423">
    <property type="entry name" value="SelA"/>
    <property type="match status" value="1"/>
</dbReference>
<comment type="similarity">
    <text evidence="7 8">Belongs to the SelA family.</text>
</comment>
<evidence type="ECO:0000256" key="2">
    <source>
        <dbReference type="ARBA" id="ARBA00022490"/>
    </source>
</evidence>
<dbReference type="Pfam" id="PF12390">
    <property type="entry name" value="Se-cys_synth_N"/>
    <property type="match status" value="1"/>
</dbReference>
<evidence type="ECO:0000256" key="3">
    <source>
        <dbReference type="ARBA" id="ARBA00022679"/>
    </source>
</evidence>
<organism evidence="11 12">
    <name type="scientific">Spelaeicoccus albus</name>
    <dbReference type="NCBI Taxonomy" id="1280376"/>
    <lineage>
        <taxon>Bacteria</taxon>
        <taxon>Bacillati</taxon>
        <taxon>Actinomycetota</taxon>
        <taxon>Actinomycetes</taxon>
        <taxon>Micrococcales</taxon>
        <taxon>Brevibacteriaceae</taxon>
        <taxon>Spelaeicoccus</taxon>
    </lineage>
</organism>
<keyword evidence="5 8" id="KW-0648">Protein biosynthesis</keyword>
<dbReference type="SUPFAM" id="SSF53383">
    <property type="entry name" value="PLP-dependent transferases"/>
    <property type="match status" value="1"/>
</dbReference>
<comment type="subcellular location">
    <subcellularLocation>
        <location evidence="8">Cytoplasm</location>
    </subcellularLocation>
</comment>
<dbReference type="GO" id="GO:0001717">
    <property type="term" value="P:conversion of seryl-tRNAsec to selenocys-tRNAsec"/>
    <property type="evidence" value="ECO:0007669"/>
    <property type="project" value="UniProtKB-UniRule"/>
</dbReference>
<keyword evidence="3 8" id="KW-0808">Transferase</keyword>
<proteinExistence type="inferred from homology"/>
<protein>
    <recommendedName>
        <fullName evidence="8">L-seryl-tRNA(Sec) selenium transferase</fullName>
        <ecNumber evidence="8">2.9.1.1</ecNumber>
    </recommendedName>
    <alternativeName>
        <fullName evidence="8">Selenocysteine synthase</fullName>
        <shortName evidence="8">Sec synthase</shortName>
    </alternativeName>
    <alternativeName>
        <fullName evidence="8">Selenocysteinyl-tRNA(Sec) synthase</fullName>
    </alternativeName>
</protein>
<reference evidence="11 12" key="1">
    <citation type="submission" date="2020-07" db="EMBL/GenBank/DDBJ databases">
        <title>Sequencing the genomes of 1000 actinobacteria strains.</title>
        <authorList>
            <person name="Klenk H.-P."/>
        </authorList>
    </citation>
    <scope>NUCLEOTIDE SEQUENCE [LARGE SCALE GENOMIC DNA]</scope>
    <source>
        <strain evidence="11 12">DSM 26341</strain>
    </source>
</reference>
<evidence type="ECO:0000256" key="5">
    <source>
        <dbReference type="ARBA" id="ARBA00022917"/>
    </source>
</evidence>
<dbReference type="PANTHER" id="PTHR32328:SF0">
    <property type="entry name" value="L-SERYL-TRNA(SEC) SELENIUM TRANSFERASE"/>
    <property type="match status" value="1"/>
</dbReference>
<dbReference type="InterPro" id="IPR025862">
    <property type="entry name" value="SelA_trans_N_dom"/>
</dbReference>
<accession>A0A7Z0IIR4</accession>
<comment type="catalytic activity">
    <reaction evidence="8">
        <text>L-seryl-tRNA(Sec) + selenophosphate + H(+) = L-selenocysteinyl-tRNA(Sec) + phosphate</text>
        <dbReference type="Rhea" id="RHEA:22728"/>
        <dbReference type="Rhea" id="RHEA-COMP:9742"/>
        <dbReference type="Rhea" id="RHEA-COMP:9743"/>
        <dbReference type="ChEBI" id="CHEBI:15378"/>
        <dbReference type="ChEBI" id="CHEBI:16144"/>
        <dbReference type="ChEBI" id="CHEBI:43474"/>
        <dbReference type="ChEBI" id="CHEBI:78533"/>
        <dbReference type="ChEBI" id="CHEBI:78573"/>
        <dbReference type="EC" id="2.9.1.1"/>
    </reaction>
</comment>
<comment type="cofactor">
    <cofactor evidence="1 8 9">
        <name>pyridoxal 5'-phosphate</name>
        <dbReference type="ChEBI" id="CHEBI:597326"/>
    </cofactor>
</comment>
<evidence type="ECO:0000256" key="9">
    <source>
        <dbReference type="PIRSR" id="PIRSR618319-50"/>
    </source>
</evidence>
<dbReference type="RefSeq" id="WP_179429025.1">
    <property type="nucleotide sequence ID" value="NZ_JACBZP010000001.1"/>
</dbReference>
<evidence type="ECO:0000256" key="1">
    <source>
        <dbReference type="ARBA" id="ARBA00001933"/>
    </source>
</evidence>
<dbReference type="Proteomes" id="UP000539111">
    <property type="component" value="Unassembled WGS sequence"/>
</dbReference>
<dbReference type="GO" id="GO:0004125">
    <property type="term" value="F:L-seryl-tRNA(Sec) selenium transferase activity"/>
    <property type="evidence" value="ECO:0007669"/>
    <property type="project" value="UniProtKB-UniRule"/>
</dbReference>
<keyword evidence="4 8" id="KW-0663">Pyridoxal phosphate</keyword>
<evidence type="ECO:0000256" key="6">
    <source>
        <dbReference type="ARBA" id="ARBA00023266"/>
    </source>
</evidence>
<dbReference type="GO" id="GO:0001514">
    <property type="term" value="P:selenocysteine incorporation"/>
    <property type="evidence" value="ECO:0007669"/>
    <property type="project" value="UniProtKB-UniRule"/>
</dbReference>
<gene>
    <name evidence="8" type="primary">selA</name>
    <name evidence="11" type="ORF">BJY26_003025</name>
</gene>
<dbReference type="Gene3D" id="3.90.1150.180">
    <property type="match status" value="1"/>
</dbReference>
<sequence length="439" mass="44990">MVTDDSRRLIPRTDRLMELPAVRHARQRLNDRVVRSLIHTVQSEARSGSLSPGDVESAVVAAVESTGSLQPVLNATGIVVHTNLGRAPLSSGAVNALIAASGYVDVELDLTTGRRSGRGAAARAALLNACPAAEDALVVNNGAAALVLATTALAGGAGVVISRGELIEIGAGFRLPELIESTGARLHEVGTTNRTHVDDYAEALGSNAGCLLKVHPSNFRITGFAASVSVRQLRPLADAHGVPLVVDIGSGLLAPDPRLPDEPDFASVLDAGADIAIASGDKLLGGPQAGLILGTRKAVSRLARHPLARALRADKLTLAALEATVVGQSTPTELSLAGDAGRLRVRAERLAAPVGAEVVEHDGRVGGGGAPGVPLAGHAIALPESVAPFLRTGNPAVLPRVHDGVCLVDLRCIPENDDERLGNAIAAALHEQAVGSRES</sequence>
<dbReference type="Pfam" id="PF03841">
    <property type="entry name" value="SelA"/>
    <property type="match status" value="1"/>
</dbReference>
<evidence type="ECO:0000256" key="4">
    <source>
        <dbReference type="ARBA" id="ARBA00022898"/>
    </source>
</evidence>
<name>A0A7Z0IIR4_9MICO</name>
<evidence type="ECO:0000313" key="12">
    <source>
        <dbReference type="Proteomes" id="UP000539111"/>
    </source>
</evidence>
<evidence type="ECO:0000256" key="7">
    <source>
        <dbReference type="ARBA" id="ARBA00044507"/>
    </source>
</evidence>
<dbReference type="GO" id="GO:0005737">
    <property type="term" value="C:cytoplasm"/>
    <property type="evidence" value="ECO:0007669"/>
    <property type="project" value="UniProtKB-SubCell"/>
</dbReference>
<evidence type="ECO:0000313" key="11">
    <source>
        <dbReference type="EMBL" id="NYI68719.1"/>
    </source>
</evidence>
<comment type="pathway">
    <text evidence="8">Aminoacyl-tRNA biosynthesis; selenocysteinyl-tRNA(Sec) biosynthesis; selenocysteinyl-tRNA(Sec) from L-seryl-tRNA(Sec) (bacterial route): step 1/1.</text>
</comment>
<keyword evidence="12" id="KW-1185">Reference proteome</keyword>
<keyword evidence="6 8" id="KW-0711">Selenium</keyword>
<feature type="modified residue" description="N6-(pyridoxal phosphate)lysine" evidence="8 9">
    <location>
        <position position="282"/>
    </location>
</feature>
<dbReference type="InterPro" id="IPR018319">
    <property type="entry name" value="SelA-like"/>
</dbReference>
<comment type="function">
    <text evidence="8">Converts seryl-tRNA(Sec) to selenocysteinyl-tRNA(Sec) required for selenoprotein biosynthesis.</text>
</comment>
<evidence type="ECO:0000256" key="8">
    <source>
        <dbReference type="HAMAP-Rule" id="MF_00423"/>
    </source>
</evidence>
<dbReference type="EC" id="2.9.1.1" evidence="8"/>
<keyword evidence="2 8" id="KW-0963">Cytoplasm</keyword>
<dbReference type="PANTHER" id="PTHR32328">
    <property type="entry name" value="L-SERYL-TRNA(SEC) SELENIUM TRANSFERASE"/>
    <property type="match status" value="1"/>
</dbReference>
<dbReference type="UniPathway" id="UPA00906">
    <property type="reaction ID" value="UER00896"/>
</dbReference>
<dbReference type="EMBL" id="JACBZP010000001">
    <property type="protein sequence ID" value="NYI68719.1"/>
    <property type="molecule type" value="Genomic_DNA"/>
</dbReference>
<dbReference type="InterPro" id="IPR015424">
    <property type="entry name" value="PyrdxlP-dep_Trfase"/>
</dbReference>
<evidence type="ECO:0000259" key="10">
    <source>
        <dbReference type="Pfam" id="PF12390"/>
    </source>
</evidence>
<dbReference type="AlphaFoldDB" id="A0A7Z0IIR4"/>
<dbReference type="Gene3D" id="3.40.640.10">
    <property type="entry name" value="Type I PLP-dependent aspartate aminotransferase-like (Major domain)"/>
    <property type="match status" value="1"/>
</dbReference>
<dbReference type="InterPro" id="IPR004534">
    <property type="entry name" value="SelA_trans"/>
</dbReference>
<feature type="domain" description="L-seryl-tRNA selenium transferase N-terminal" evidence="10">
    <location>
        <begin position="7"/>
        <end position="46"/>
    </location>
</feature>